<dbReference type="AlphaFoldDB" id="A0A067TUP0"/>
<feature type="compositionally biased region" description="Basic and acidic residues" evidence="1">
    <location>
        <begin position="1086"/>
        <end position="1097"/>
    </location>
</feature>
<dbReference type="EMBL" id="KL142369">
    <property type="protein sequence ID" value="KDR82698.1"/>
    <property type="molecule type" value="Genomic_DNA"/>
</dbReference>
<feature type="region of interest" description="Disordered" evidence="1">
    <location>
        <begin position="621"/>
        <end position="849"/>
    </location>
</feature>
<feature type="compositionally biased region" description="Polar residues" evidence="1">
    <location>
        <begin position="635"/>
        <end position="661"/>
    </location>
</feature>
<feature type="compositionally biased region" description="Basic and acidic residues" evidence="1">
    <location>
        <begin position="51"/>
        <end position="60"/>
    </location>
</feature>
<dbReference type="Gene3D" id="2.30.29.30">
    <property type="entry name" value="Pleckstrin-homology domain (PH domain)/Phosphotyrosine-binding domain (PTB)"/>
    <property type="match status" value="1"/>
</dbReference>
<dbReference type="HOGENOM" id="CLU_004467_0_0_1"/>
<feature type="region of interest" description="Disordered" evidence="1">
    <location>
        <begin position="469"/>
        <end position="542"/>
    </location>
</feature>
<feature type="compositionally biased region" description="Pro residues" evidence="1">
    <location>
        <begin position="830"/>
        <end position="845"/>
    </location>
</feature>
<protein>
    <recommendedName>
        <fullName evidence="2">PH domain-containing protein</fullName>
    </recommendedName>
</protein>
<dbReference type="Pfam" id="PF00169">
    <property type="entry name" value="PH"/>
    <property type="match status" value="1"/>
</dbReference>
<dbReference type="STRING" id="685588.A0A067TUP0"/>
<feature type="region of interest" description="Disordered" evidence="1">
    <location>
        <begin position="879"/>
        <end position="1014"/>
    </location>
</feature>
<dbReference type="InterPro" id="IPR011993">
    <property type="entry name" value="PH-like_dom_sf"/>
</dbReference>
<dbReference type="SUPFAM" id="SSF50729">
    <property type="entry name" value="PH domain-like"/>
    <property type="match status" value="1"/>
</dbReference>
<feature type="compositionally biased region" description="Polar residues" evidence="1">
    <location>
        <begin position="694"/>
        <end position="724"/>
    </location>
</feature>
<feature type="compositionally biased region" description="Polar residues" evidence="1">
    <location>
        <begin position="469"/>
        <end position="478"/>
    </location>
</feature>
<feature type="compositionally biased region" description="Polar residues" evidence="1">
    <location>
        <begin position="100"/>
        <end position="109"/>
    </location>
</feature>
<evidence type="ECO:0000313" key="3">
    <source>
        <dbReference type="EMBL" id="KDR82698.1"/>
    </source>
</evidence>
<evidence type="ECO:0000313" key="4">
    <source>
        <dbReference type="Proteomes" id="UP000027222"/>
    </source>
</evidence>
<feature type="compositionally biased region" description="Low complexity" evidence="1">
    <location>
        <begin position="671"/>
        <end position="680"/>
    </location>
</feature>
<feature type="compositionally biased region" description="Low complexity" evidence="1">
    <location>
        <begin position="768"/>
        <end position="782"/>
    </location>
</feature>
<feature type="compositionally biased region" description="Polar residues" evidence="1">
    <location>
        <begin position="751"/>
        <end position="760"/>
    </location>
</feature>
<feature type="compositionally biased region" description="Pro residues" evidence="1">
    <location>
        <begin position="884"/>
        <end position="894"/>
    </location>
</feature>
<name>A0A067TUP0_GALM3</name>
<feature type="compositionally biased region" description="Pro residues" evidence="1">
    <location>
        <begin position="928"/>
        <end position="957"/>
    </location>
</feature>
<organism evidence="3 4">
    <name type="scientific">Galerina marginata (strain CBS 339.88)</name>
    <dbReference type="NCBI Taxonomy" id="685588"/>
    <lineage>
        <taxon>Eukaryota</taxon>
        <taxon>Fungi</taxon>
        <taxon>Dikarya</taxon>
        <taxon>Basidiomycota</taxon>
        <taxon>Agaricomycotina</taxon>
        <taxon>Agaricomycetes</taxon>
        <taxon>Agaricomycetidae</taxon>
        <taxon>Agaricales</taxon>
        <taxon>Agaricineae</taxon>
        <taxon>Strophariaceae</taxon>
        <taxon>Galerina</taxon>
    </lineage>
</organism>
<proteinExistence type="predicted"/>
<dbReference type="CDD" id="cd00821">
    <property type="entry name" value="PH"/>
    <property type="match status" value="1"/>
</dbReference>
<sequence>TSPSFPRAASLAIDFFPRRVGPPDDQTAQRGMNVKKNTDQPFVTRSRSHSKSTDKGKEPIRGPNAEIECSYVLTTNAGKEHYVPHYNGVSSYPSHDKTRPATTDGNINGRSKFRGSLLIAASDALGFKFGRRRPSIRQPPMPIILPDVIEISASHHDEEVEERNRLKQMAAEAIGLGPFMVSPDTPQSYEDSTEEEEPNHTPESLDMQRLGYGHNSGSVPNVMGRSPHGSSLSVTMPSQQPTPGGRFRSGSMLTHRHSNSMTLAPIPQFPSTVGALTSFKQSVGVFPKYYPPSSLRIFALSKNWKNRYLILSSPATLVTRGQGPAVSYLHLFKSSNRDEKELERLEINEDSVVFVSEEEVGGRRHVIKVGGADVGAMKKEYTHEEGGHTMWLLQIPDQAEAQSWITNIKNAILGQRTVRAGLIPAHTLGNNEPRGDMDVMLSIRAQSLVTIPPSTSARSSQALSQINISQGDTNPTYASSISSNSGRSHSASPKPSPSAGAVSTLKGLFNNTVRPRSASRAASIDSERQQDREGNDESFTSMGSNLLNMLRSNTPDTQSIITVPSSPVIRNLPFSGPVGPIDRRIDRKILAERQPIQWASTEPAPMNKDRANKGFSLGAMSLQPPPRKRWMSGAPTASINQDMTPTQSTDPSRRTSLSASVVSADRAETEPPSSGGLLSGFQFGTPEQRPRAPSLQSVSTFASNENGISMERSSLSTKRSSGTRSARRWSRQGILPTRLTPPSEPPPAIPTSQFSATTNPVAVPERVPSPISSQSSQKSTVSGLPTFNKRASGSSVHSFGTSHSMTGSTHSNVNPGPMSVRTPSANRISMPPPRPAPTSALPPAPTEANQDVLKPLATTPPATKTSFRNSVSHRTFRLSMIAAPKPPPSTTLPPRPDEPEYKNHRRSSSGSSNNPNLYPSKLETIPASPIPPSKLVNPFPPPVGPLPPTPPIAPIPGPSAEALPPKRATSIKQRLRIRSAPSAPGGQRPTKPRPLTNMPSAAPPLLTTAMSPPATPIAEKITMFQNDPSFLHMHTPVMQSLPPPQGLPAAPPDDIITSLSPPPRRGSKQLLESDLLVSSQSIVVPPEDKISKVEGPPRHLSLSRPGSALS</sequence>
<feature type="non-terminal residue" evidence="3">
    <location>
        <position position="1110"/>
    </location>
</feature>
<feature type="compositionally biased region" description="Basic and acidic residues" evidence="1">
    <location>
        <begin position="525"/>
        <end position="535"/>
    </location>
</feature>
<feature type="compositionally biased region" description="Polar residues" evidence="1">
    <location>
        <begin position="783"/>
        <end position="796"/>
    </location>
</feature>
<feature type="region of interest" description="Disordered" evidence="1">
    <location>
        <begin position="90"/>
        <end position="109"/>
    </location>
</feature>
<evidence type="ECO:0000256" key="1">
    <source>
        <dbReference type="SAM" id="MobiDB-lite"/>
    </source>
</evidence>
<accession>A0A067TUP0</accession>
<gene>
    <name evidence="3" type="ORF">GALMADRAFT_46409</name>
</gene>
<feature type="compositionally biased region" description="Pro residues" evidence="1">
    <location>
        <begin position="1041"/>
        <end position="1051"/>
    </location>
</feature>
<dbReference type="OrthoDB" id="3256387at2759"/>
<dbReference type="Proteomes" id="UP000027222">
    <property type="component" value="Unassembled WGS sequence"/>
</dbReference>
<dbReference type="PROSITE" id="PS50003">
    <property type="entry name" value="PH_DOMAIN"/>
    <property type="match status" value="1"/>
</dbReference>
<feature type="region of interest" description="Disordered" evidence="1">
    <location>
        <begin position="1034"/>
        <end position="1110"/>
    </location>
</feature>
<feature type="region of interest" description="Disordered" evidence="1">
    <location>
        <begin position="178"/>
        <end position="208"/>
    </location>
</feature>
<feature type="compositionally biased region" description="Low complexity" evidence="1">
    <location>
        <begin position="479"/>
        <end position="503"/>
    </location>
</feature>
<feature type="domain" description="PH" evidence="2">
    <location>
        <begin position="288"/>
        <end position="413"/>
    </location>
</feature>
<reference evidence="4" key="1">
    <citation type="journal article" date="2014" name="Proc. Natl. Acad. Sci. U.S.A.">
        <title>Extensive sampling of basidiomycete genomes demonstrates inadequacy of the white-rot/brown-rot paradigm for wood decay fungi.</title>
        <authorList>
            <person name="Riley R."/>
            <person name="Salamov A.A."/>
            <person name="Brown D.W."/>
            <person name="Nagy L.G."/>
            <person name="Floudas D."/>
            <person name="Held B.W."/>
            <person name="Levasseur A."/>
            <person name="Lombard V."/>
            <person name="Morin E."/>
            <person name="Otillar R."/>
            <person name="Lindquist E.A."/>
            <person name="Sun H."/>
            <person name="LaButti K.M."/>
            <person name="Schmutz J."/>
            <person name="Jabbour D."/>
            <person name="Luo H."/>
            <person name="Baker S.E."/>
            <person name="Pisabarro A.G."/>
            <person name="Walton J.D."/>
            <person name="Blanchette R.A."/>
            <person name="Henrissat B."/>
            <person name="Martin F."/>
            <person name="Cullen D."/>
            <person name="Hibbett D.S."/>
            <person name="Grigoriev I.V."/>
        </authorList>
    </citation>
    <scope>NUCLEOTIDE SEQUENCE [LARGE SCALE GENOMIC DNA]</scope>
    <source>
        <strain evidence="4">CBS 339.88</strain>
    </source>
</reference>
<feature type="non-terminal residue" evidence="3">
    <location>
        <position position="1"/>
    </location>
</feature>
<keyword evidence="4" id="KW-1185">Reference proteome</keyword>
<feature type="compositionally biased region" description="Low complexity" evidence="1">
    <location>
        <begin position="797"/>
        <end position="811"/>
    </location>
</feature>
<feature type="region of interest" description="Disordered" evidence="1">
    <location>
        <begin position="1"/>
        <end position="63"/>
    </location>
</feature>
<dbReference type="InterPro" id="IPR001849">
    <property type="entry name" value="PH_domain"/>
</dbReference>
<evidence type="ECO:0000259" key="2">
    <source>
        <dbReference type="PROSITE" id="PS50003"/>
    </source>
</evidence>